<evidence type="ECO:0000313" key="2">
    <source>
        <dbReference type="Proteomes" id="UP001139311"/>
    </source>
</evidence>
<proteinExistence type="predicted"/>
<gene>
    <name evidence="1" type="ORF">LHA35_03005</name>
</gene>
<organism evidence="1 2">
    <name type="scientific">Roseicella aerolata</name>
    <dbReference type="NCBI Taxonomy" id="2883479"/>
    <lineage>
        <taxon>Bacteria</taxon>
        <taxon>Pseudomonadati</taxon>
        <taxon>Pseudomonadota</taxon>
        <taxon>Alphaproteobacteria</taxon>
        <taxon>Acetobacterales</taxon>
        <taxon>Roseomonadaceae</taxon>
        <taxon>Roseicella</taxon>
    </lineage>
</organism>
<protein>
    <submittedName>
        <fullName evidence="1">DUF2336 domain-containing protein</fullName>
    </submittedName>
</protein>
<dbReference type="AlphaFoldDB" id="A0A9X1I9F2"/>
<name>A0A9X1I9F2_9PROT</name>
<dbReference type="Proteomes" id="UP001139311">
    <property type="component" value="Unassembled WGS sequence"/>
</dbReference>
<dbReference type="InterPro" id="IPR019285">
    <property type="entry name" value="DUF2336"/>
</dbReference>
<comment type="caution">
    <text evidence="1">The sequence shown here is derived from an EMBL/GenBank/DDBJ whole genome shotgun (WGS) entry which is preliminary data.</text>
</comment>
<accession>A0A9X1I9F2</accession>
<reference evidence="1" key="1">
    <citation type="submission" date="2021-10" db="EMBL/GenBank/DDBJ databases">
        <title>Roseicella aerolatum sp. nov., isolated from aerosols of e-waste dismantling site.</title>
        <authorList>
            <person name="Qin T."/>
        </authorList>
    </citation>
    <scope>NUCLEOTIDE SEQUENCE</scope>
    <source>
        <strain evidence="1">GB24</strain>
    </source>
</reference>
<dbReference type="RefSeq" id="WP_226604303.1">
    <property type="nucleotide sequence ID" value="NZ_JAJAQI010000003.1"/>
</dbReference>
<dbReference type="EMBL" id="JAJAQI010000003">
    <property type="protein sequence ID" value="MCB4820701.1"/>
    <property type="molecule type" value="Genomic_DNA"/>
</dbReference>
<sequence>MKPPPSYEAAKRIVAEGTEAERIALASHPEAAPEILYFLAGDGQLRVRAAVAANAATPAQADSLLAGDGDPRVRAVIGRKLAPRAPALAEATDRLHGLAWRTLCALAADTAVMVRAVIAEELQAMPDAPRDLILRLAQDAAMEVAAPVIRFSPLLTEADLLALIEAPPVPETVTAVARRPRLSESLSDAVAARAGTEAITALLENDSAAIREKTLDTLIAQAATHQEWQQRLVRRAGLPPRATLALAAVVADHLLEPLAARTDLDPTLARVLRARVDLRLERQGSGHLPPELAFEEAGLHGDQGTMLRLLAEQAGVPMRAVEHAARLRSGKALISLCWKAGFPPRCALPAQTVLGHIAPSATIPLSPEGGWPLTEAEMRWQIELLSEPVEAR</sequence>
<dbReference type="Pfam" id="PF10098">
    <property type="entry name" value="DUF2336"/>
    <property type="match status" value="1"/>
</dbReference>
<keyword evidence="2" id="KW-1185">Reference proteome</keyword>
<evidence type="ECO:0000313" key="1">
    <source>
        <dbReference type="EMBL" id="MCB4820701.1"/>
    </source>
</evidence>